<name>A0AAW5E4V8_9BACI</name>
<dbReference type="InterPro" id="IPR006103">
    <property type="entry name" value="Glyco_hydro_2_cat"/>
</dbReference>
<dbReference type="PANTHER" id="PTHR42732:SF2">
    <property type="entry name" value="BETA-MANNOSIDASE"/>
    <property type="match status" value="1"/>
</dbReference>
<dbReference type="InterPro" id="IPR051913">
    <property type="entry name" value="GH2_Domain-Containing"/>
</dbReference>
<reference evidence="7" key="1">
    <citation type="submission" date="2022-02" db="EMBL/GenBank/DDBJ databases">
        <title>Fredinandcohnia quinoae sp. nov. isolated from Chenopodium quinoa seeds.</title>
        <authorList>
            <person name="Saati-Santamaria Z."/>
            <person name="Flores-Felix J.D."/>
            <person name="Igual J.M."/>
            <person name="Velazquez E."/>
            <person name="Garcia-Fraile P."/>
            <person name="Martinez-Molina E."/>
        </authorList>
    </citation>
    <scope>NUCLEOTIDE SEQUENCE</scope>
    <source>
        <strain evidence="7">SECRCQ15</strain>
    </source>
</reference>
<dbReference type="InterPro" id="IPR013783">
    <property type="entry name" value="Ig-like_fold"/>
</dbReference>
<keyword evidence="3" id="KW-0326">Glycosidase</keyword>
<evidence type="ECO:0000259" key="6">
    <source>
        <dbReference type="Pfam" id="PF02837"/>
    </source>
</evidence>
<protein>
    <recommendedName>
        <fullName evidence="9">Beta-galactosidase</fullName>
    </recommendedName>
</protein>
<dbReference type="SUPFAM" id="SSF51445">
    <property type="entry name" value="(Trans)glycosidases"/>
    <property type="match status" value="1"/>
</dbReference>
<evidence type="ECO:0000313" key="7">
    <source>
        <dbReference type="EMBL" id="MCH1624123.1"/>
    </source>
</evidence>
<evidence type="ECO:0000259" key="4">
    <source>
        <dbReference type="Pfam" id="PF00703"/>
    </source>
</evidence>
<dbReference type="InterPro" id="IPR006102">
    <property type="entry name" value="Ig-like_GH2"/>
</dbReference>
<dbReference type="GO" id="GO:0005975">
    <property type="term" value="P:carbohydrate metabolic process"/>
    <property type="evidence" value="ECO:0007669"/>
    <property type="project" value="InterPro"/>
</dbReference>
<accession>A0AAW5E4V8</accession>
<feature type="domain" description="Glycoside hydrolase family 2 catalytic" evidence="5">
    <location>
        <begin position="334"/>
        <end position="492"/>
    </location>
</feature>
<dbReference type="InterPro" id="IPR006104">
    <property type="entry name" value="Glyco_hydro_2_N"/>
</dbReference>
<dbReference type="InterPro" id="IPR008979">
    <property type="entry name" value="Galactose-bd-like_sf"/>
</dbReference>
<evidence type="ECO:0000256" key="3">
    <source>
        <dbReference type="ARBA" id="ARBA00023295"/>
    </source>
</evidence>
<dbReference type="Gene3D" id="3.20.20.80">
    <property type="entry name" value="Glycosidases"/>
    <property type="match status" value="1"/>
</dbReference>
<dbReference type="RefSeq" id="WP_240252376.1">
    <property type="nucleotide sequence ID" value="NZ_JAKTTI010000002.1"/>
</dbReference>
<proteinExistence type="inferred from homology"/>
<dbReference type="EMBL" id="JAKTTI010000002">
    <property type="protein sequence ID" value="MCH1624123.1"/>
    <property type="molecule type" value="Genomic_DNA"/>
</dbReference>
<evidence type="ECO:0000256" key="1">
    <source>
        <dbReference type="ARBA" id="ARBA00007401"/>
    </source>
</evidence>
<dbReference type="Gene3D" id="2.60.40.10">
    <property type="entry name" value="Immunoglobulins"/>
    <property type="match status" value="1"/>
</dbReference>
<comment type="caution">
    <text evidence="7">The sequence shown here is derived from an EMBL/GenBank/DDBJ whole genome shotgun (WGS) entry which is preliminary data.</text>
</comment>
<evidence type="ECO:0000256" key="2">
    <source>
        <dbReference type="ARBA" id="ARBA00022801"/>
    </source>
</evidence>
<dbReference type="SUPFAM" id="SSF49303">
    <property type="entry name" value="beta-Galactosidase/glucuronidase domain"/>
    <property type="match status" value="1"/>
</dbReference>
<feature type="domain" description="Glycosyl hydrolases family 2 sugar binding" evidence="6">
    <location>
        <begin position="36"/>
        <end position="164"/>
    </location>
</feature>
<dbReference type="InterPro" id="IPR017853">
    <property type="entry name" value="GH"/>
</dbReference>
<dbReference type="InterPro" id="IPR036156">
    <property type="entry name" value="Beta-gal/glucu_dom_sf"/>
</dbReference>
<dbReference type="AlphaFoldDB" id="A0AAW5E4V8"/>
<dbReference type="SUPFAM" id="SSF49785">
    <property type="entry name" value="Galactose-binding domain-like"/>
    <property type="match status" value="1"/>
</dbReference>
<keyword evidence="8" id="KW-1185">Reference proteome</keyword>
<dbReference type="Pfam" id="PF02836">
    <property type="entry name" value="Glyco_hydro_2_C"/>
    <property type="match status" value="1"/>
</dbReference>
<feature type="domain" description="Glycoside hydrolase family 2 immunoglobulin-like beta-sandwich" evidence="4">
    <location>
        <begin position="200"/>
        <end position="293"/>
    </location>
</feature>
<dbReference type="Pfam" id="PF02837">
    <property type="entry name" value="Glyco_hydro_2_N"/>
    <property type="match status" value="1"/>
</dbReference>
<keyword evidence="2" id="KW-0378">Hydrolase</keyword>
<comment type="similarity">
    <text evidence="1">Belongs to the glycosyl hydrolase 2 family.</text>
</comment>
<dbReference type="Pfam" id="PF00703">
    <property type="entry name" value="Glyco_hydro_2"/>
    <property type="match status" value="1"/>
</dbReference>
<evidence type="ECO:0008006" key="9">
    <source>
        <dbReference type="Google" id="ProtNLM"/>
    </source>
</evidence>
<dbReference type="PANTHER" id="PTHR42732">
    <property type="entry name" value="BETA-GALACTOSIDASE"/>
    <property type="match status" value="1"/>
</dbReference>
<dbReference type="Proteomes" id="UP001431131">
    <property type="component" value="Unassembled WGS sequence"/>
</dbReference>
<organism evidence="7 8">
    <name type="scientific">Fredinandcohnia quinoae</name>
    <dbReference type="NCBI Taxonomy" id="2918902"/>
    <lineage>
        <taxon>Bacteria</taxon>
        <taxon>Bacillati</taxon>
        <taxon>Bacillota</taxon>
        <taxon>Bacilli</taxon>
        <taxon>Bacillales</taxon>
        <taxon>Bacillaceae</taxon>
        <taxon>Fredinandcohnia</taxon>
    </lineage>
</organism>
<gene>
    <name evidence="7" type="ORF">MJG50_02180</name>
</gene>
<evidence type="ECO:0000259" key="5">
    <source>
        <dbReference type="Pfam" id="PF02836"/>
    </source>
</evidence>
<dbReference type="Gene3D" id="2.60.120.260">
    <property type="entry name" value="Galactose-binding domain-like"/>
    <property type="match status" value="1"/>
</dbReference>
<sequence length="612" mass="71330">MISKNKMEWKPVEGGLMTRWAKEVKPASALPEYPRPQMVRENWLNLNGLWEYAIREEAVNEVQEYDGEILVPFPVESSLSGVKKPLKPNEKLWYRKTFQIPNEWKNQKLLLHFGAVDWKAEVWINKHKVGEHTGGYYPFSFEITEYSIECENEIIISVWDPTDSNGHERGKQTLHPKGLFYTAVSGIWQTIWIEPVPKQYIKSIRMTPNIDESELLLHVEIEGKIHNLEIEAIVFEDGNKLVIEKGSHTDNINLKIPNPKFWSPDTPYLYDIAVQLVGNGLIIDEVKSYFGMRKFSVERDSAGVKRLFLNNNPLFQNGILDQGYWPDGLYTAPTDEALKFDVEIAKKLGFNMIRKHIKVEPARWYYHCDRLGIIVWQDMINGGGGWNHLHHFILPNLFRSLKVKDDKYKALGRVQKENRDNFKKELKEMIDALYNVPSIGMWVPFNEAWGQFDAAEIADWVRNYDPSRCVDHASGWHDQRIGDIKSIHIYFRKLTMPRHINDRSVVISEYGGYSYHEKDHVWDEERSFGYRKFKTKPTLFAAYKSLIDYQLKPLIYQGVSAAVYTQLTDVEEEVNGLLTYDREIIKMDVDLMNDLNQSCIDSKINSLPSFEK</sequence>
<dbReference type="GO" id="GO:0004553">
    <property type="term" value="F:hydrolase activity, hydrolyzing O-glycosyl compounds"/>
    <property type="evidence" value="ECO:0007669"/>
    <property type="project" value="InterPro"/>
</dbReference>
<evidence type="ECO:0000313" key="8">
    <source>
        <dbReference type="Proteomes" id="UP001431131"/>
    </source>
</evidence>